<dbReference type="InterPro" id="IPR052573">
    <property type="entry name" value="DnaJ_C_subfamily_28"/>
</dbReference>
<gene>
    <name evidence="2" type="ORF">PUW23_10500</name>
    <name evidence="3" type="ORF">PUW25_10185</name>
</gene>
<accession>A0AAX3N431</accession>
<name>A0AAX3N431_9BACL</name>
<evidence type="ECO:0000313" key="3">
    <source>
        <dbReference type="EMBL" id="WDI04289.1"/>
    </source>
</evidence>
<dbReference type="InterPro" id="IPR018961">
    <property type="entry name" value="DnaJ_homolog_subfam-C_membr-28"/>
</dbReference>
<reference evidence="2 5" key="1">
    <citation type="submission" date="2023-02" db="EMBL/GenBank/DDBJ databases">
        <title>Pathogen: clinical or host-associated sample.</title>
        <authorList>
            <person name="Hergert J."/>
            <person name="Casey R."/>
            <person name="Wagner J."/>
            <person name="Young E.L."/>
            <person name="Oakeson K.F."/>
        </authorList>
    </citation>
    <scope>NUCLEOTIDE SEQUENCE</scope>
    <source>
        <strain evidence="3 5">2022CK-00829</strain>
        <strain evidence="2">2022CK-00830</strain>
    </source>
</reference>
<dbReference type="PANTHER" id="PTHR39158:SF1">
    <property type="entry name" value="DNAJ HOMOLOG SUBFAMILY C MEMBER 28"/>
    <property type="match status" value="1"/>
</dbReference>
<proteinExistence type="predicted"/>
<evidence type="ECO:0000313" key="5">
    <source>
        <dbReference type="Proteomes" id="UP001221519"/>
    </source>
</evidence>
<dbReference type="EMBL" id="CP118101">
    <property type="protein sequence ID" value="WDH84606.1"/>
    <property type="molecule type" value="Genomic_DNA"/>
</dbReference>
<sequence>MSIFSRIAEQKIAEAIERGELDHLPGAGKPLVIEDLSHIPEDLRASYKILKNSGYLPPELELQQECVSLEQMIQSCQAAEDKEQMIEKLTEKQIKLRIMFEKRGISHNPSLQAYEEKIRSKLVDE</sequence>
<evidence type="ECO:0000313" key="4">
    <source>
        <dbReference type="Proteomes" id="UP001220962"/>
    </source>
</evidence>
<dbReference type="EMBL" id="CP118108">
    <property type="protein sequence ID" value="WDI04289.1"/>
    <property type="molecule type" value="Genomic_DNA"/>
</dbReference>
<dbReference type="RefSeq" id="WP_047909608.1">
    <property type="nucleotide sequence ID" value="NZ_CP118101.1"/>
</dbReference>
<dbReference type="Pfam" id="PF09350">
    <property type="entry name" value="DJC28_CD"/>
    <property type="match status" value="1"/>
</dbReference>
<dbReference type="Proteomes" id="UP001220962">
    <property type="component" value="Chromosome"/>
</dbReference>
<evidence type="ECO:0000259" key="1">
    <source>
        <dbReference type="Pfam" id="PF09350"/>
    </source>
</evidence>
<protein>
    <submittedName>
        <fullName evidence="2">DUF1992 domain-containing protein</fullName>
    </submittedName>
</protein>
<dbReference type="AlphaFoldDB" id="A0AAX3N431"/>
<keyword evidence="5" id="KW-1185">Reference proteome</keyword>
<dbReference type="Proteomes" id="UP001221519">
    <property type="component" value="Chromosome"/>
</dbReference>
<evidence type="ECO:0000313" key="2">
    <source>
        <dbReference type="EMBL" id="WDH84606.1"/>
    </source>
</evidence>
<dbReference type="PANTHER" id="PTHR39158">
    <property type="entry name" value="OS08G0560600 PROTEIN"/>
    <property type="match status" value="1"/>
</dbReference>
<feature type="domain" description="DnaJ homologue subfamily C member 28 conserved" evidence="1">
    <location>
        <begin position="7"/>
        <end position="73"/>
    </location>
</feature>
<organism evidence="2 4">
    <name type="scientific">Paenibacillus urinalis</name>
    <dbReference type="NCBI Taxonomy" id="521520"/>
    <lineage>
        <taxon>Bacteria</taxon>
        <taxon>Bacillati</taxon>
        <taxon>Bacillota</taxon>
        <taxon>Bacilli</taxon>
        <taxon>Bacillales</taxon>
        <taxon>Paenibacillaceae</taxon>
        <taxon>Paenibacillus</taxon>
    </lineage>
</organism>